<dbReference type="EMBL" id="BLLF01005987">
    <property type="protein sequence ID" value="GFH31836.1"/>
    <property type="molecule type" value="Genomic_DNA"/>
</dbReference>
<keyword evidence="3" id="KW-1185">Reference proteome</keyword>
<sequence>WQRAARLSESDMLTVCNLAFLGVSVMKPVTPKGEKAGFFSSKKKGAEKKDMLRRKREEDTYALY</sequence>
<dbReference type="Proteomes" id="UP000485058">
    <property type="component" value="Unassembled WGS sequence"/>
</dbReference>
<feature type="compositionally biased region" description="Basic and acidic residues" evidence="1">
    <location>
        <begin position="47"/>
        <end position="64"/>
    </location>
</feature>
<evidence type="ECO:0000313" key="2">
    <source>
        <dbReference type="EMBL" id="GFH31836.1"/>
    </source>
</evidence>
<feature type="non-terminal residue" evidence="2">
    <location>
        <position position="1"/>
    </location>
</feature>
<name>A0A6A0AGI0_HAELA</name>
<reference evidence="2 3" key="1">
    <citation type="submission" date="2020-02" db="EMBL/GenBank/DDBJ databases">
        <title>Draft genome sequence of Haematococcus lacustris strain NIES-144.</title>
        <authorList>
            <person name="Morimoto D."/>
            <person name="Nakagawa S."/>
            <person name="Yoshida T."/>
            <person name="Sawayama S."/>
        </authorList>
    </citation>
    <scope>NUCLEOTIDE SEQUENCE [LARGE SCALE GENOMIC DNA]</scope>
    <source>
        <strain evidence="2 3">NIES-144</strain>
    </source>
</reference>
<evidence type="ECO:0000256" key="1">
    <source>
        <dbReference type="SAM" id="MobiDB-lite"/>
    </source>
</evidence>
<feature type="non-terminal residue" evidence="2">
    <location>
        <position position="64"/>
    </location>
</feature>
<dbReference type="AlphaFoldDB" id="A0A6A0AGI0"/>
<proteinExistence type="predicted"/>
<gene>
    <name evidence="2" type="ORF">HaLaN_30953</name>
</gene>
<comment type="caution">
    <text evidence="2">The sequence shown here is derived from an EMBL/GenBank/DDBJ whole genome shotgun (WGS) entry which is preliminary data.</text>
</comment>
<feature type="region of interest" description="Disordered" evidence="1">
    <location>
        <begin position="44"/>
        <end position="64"/>
    </location>
</feature>
<protein>
    <submittedName>
        <fullName evidence="2">Uncharacterized protein</fullName>
    </submittedName>
</protein>
<evidence type="ECO:0000313" key="3">
    <source>
        <dbReference type="Proteomes" id="UP000485058"/>
    </source>
</evidence>
<accession>A0A6A0AGI0</accession>
<organism evidence="2 3">
    <name type="scientific">Haematococcus lacustris</name>
    <name type="common">Green alga</name>
    <name type="synonym">Haematococcus pluvialis</name>
    <dbReference type="NCBI Taxonomy" id="44745"/>
    <lineage>
        <taxon>Eukaryota</taxon>
        <taxon>Viridiplantae</taxon>
        <taxon>Chlorophyta</taxon>
        <taxon>core chlorophytes</taxon>
        <taxon>Chlorophyceae</taxon>
        <taxon>CS clade</taxon>
        <taxon>Chlamydomonadales</taxon>
        <taxon>Haematococcaceae</taxon>
        <taxon>Haematococcus</taxon>
    </lineage>
</organism>